<dbReference type="STRING" id="143223.SAMN05878281_3391"/>
<dbReference type="NCBIfam" id="NF008725">
    <property type="entry name" value="PRK11727.1"/>
    <property type="match status" value="1"/>
</dbReference>
<evidence type="ECO:0000313" key="8">
    <source>
        <dbReference type="Proteomes" id="UP000190235"/>
    </source>
</evidence>
<dbReference type="InterPro" id="IPR029063">
    <property type="entry name" value="SAM-dependent_MTases_sf"/>
</dbReference>
<name>A0A1M7NRJ8_9FLAO</name>
<evidence type="ECO:0000256" key="5">
    <source>
        <dbReference type="ARBA" id="ARBA00022691"/>
    </source>
</evidence>
<protein>
    <recommendedName>
        <fullName evidence="6">Ribosomal RNA large subunit methyltransferase F</fullName>
        <ecNumber evidence="6">2.1.1.181</ecNumber>
    </recommendedName>
    <alternativeName>
        <fullName evidence="6">23S rRNA mA1618 methyltransferase</fullName>
    </alternativeName>
    <alternativeName>
        <fullName evidence="6">rRNA adenine N-6-methyltransferase</fullName>
    </alternativeName>
</protein>
<dbReference type="GO" id="GO:0070475">
    <property type="term" value="P:rRNA base methylation"/>
    <property type="evidence" value="ECO:0007669"/>
    <property type="project" value="TreeGrafter"/>
</dbReference>
<evidence type="ECO:0000256" key="2">
    <source>
        <dbReference type="ARBA" id="ARBA00022552"/>
    </source>
</evidence>
<dbReference type="Gene3D" id="3.40.50.150">
    <property type="entry name" value="Vaccinia Virus protein VP39"/>
    <property type="match status" value="1"/>
</dbReference>
<evidence type="ECO:0000256" key="1">
    <source>
        <dbReference type="ARBA" id="ARBA00022490"/>
    </source>
</evidence>
<evidence type="ECO:0000256" key="3">
    <source>
        <dbReference type="ARBA" id="ARBA00022603"/>
    </source>
</evidence>
<keyword evidence="3 6" id="KW-0489">Methyltransferase</keyword>
<comment type="function">
    <text evidence="6">Specifically methylates the adenine in position 1618 of 23S rRNA.</text>
</comment>
<dbReference type="AlphaFoldDB" id="A0A1M7NRJ8"/>
<dbReference type="Proteomes" id="UP000190235">
    <property type="component" value="Chromosome I"/>
</dbReference>
<dbReference type="EC" id="2.1.1.181" evidence="6"/>
<dbReference type="OrthoDB" id="1115728at2"/>
<keyword evidence="2 6" id="KW-0698">rRNA processing</keyword>
<gene>
    <name evidence="6" type="primary">rlmF</name>
    <name evidence="7" type="ORF">SAMN05878281_3391</name>
</gene>
<dbReference type="RefSeq" id="WP_079736280.1">
    <property type="nucleotide sequence ID" value="NZ_LT670848.1"/>
</dbReference>
<evidence type="ECO:0000256" key="6">
    <source>
        <dbReference type="HAMAP-Rule" id="MF_01848"/>
    </source>
</evidence>
<reference evidence="8" key="1">
    <citation type="submission" date="2016-11" db="EMBL/GenBank/DDBJ databases">
        <authorList>
            <person name="Varghese N."/>
            <person name="Submissions S."/>
        </authorList>
    </citation>
    <scope>NUCLEOTIDE SEQUENCE [LARGE SCALE GENOMIC DNA]</scope>
    <source>
        <strain evidence="8">ACAM 48</strain>
    </source>
</reference>
<evidence type="ECO:0000256" key="4">
    <source>
        <dbReference type="ARBA" id="ARBA00022679"/>
    </source>
</evidence>
<comment type="subcellular location">
    <subcellularLocation>
        <location evidence="6">Cytoplasm</location>
    </subcellularLocation>
</comment>
<accession>A0A1M7NRJ8</accession>
<dbReference type="Pfam" id="PF05971">
    <property type="entry name" value="Methyltransf_10"/>
    <property type="match status" value="1"/>
</dbReference>
<dbReference type="PANTHER" id="PTHR13393">
    <property type="entry name" value="SAM-DEPENDENT METHYLTRANSFERASE"/>
    <property type="match status" value="1"/>
</dbReference>
<sequence length="287" mass="32784">MHSQNIHKNPYDLDALTGSHKPLSAFVFTNKFGTKTINFSDPQAVLHLNKALLKHHYGLLEWGIPENYLCPPIPGRANYIHHLNDLISKDERIKEEVKGLDIGMGANCIYPILGAKIYNWKMTGADIDLPAVYSATKILKSNPDLENFVNIRHQKDRSNIFKGIVKEGECYNFSMCNPPFYESQEAARKANLQKRENIGSSSFPLNFGGQANELWCNGGEALFVKRMIKESVHFKTQIGWFTSLISQKQNLPKLIKQLTKLNASHQVKDMETGNKKTRLLAWRWKNW</sequence>
<proteinExistence type="inferred from homology"/>
<dbReference type="SUPFAM" id="SSF53335">
    <property type="entry name" value="S-adenosyl-L-methionine-dependent methyltransferases"/>
    <property type="match status" value="1"/>
</dbReference>
<dbReference type="HAMAP" id="MF_01848">
    <property type="entry name" value="23SrRNA_methyltr_F"/>
    <property type="match status" value="1"/>
</dbReference>
<dbReference type="InterPro" id="IPR010286">
    <property type="entry name" value="METTL16/RlmF"/>
</dbReference>
<dbReference type="PANTHER" id="PTHR13393:SF0">
    <property type="entry name" value="RNA N6-ADENOSINE-METHYLTRANSFERASE METTL16"/>
    <property type="match status" value="1"/>
</dbReference>
<dbReference type="GO" id="GO:0052907">
    <property type="term" value="F:23S rRNA (adenine(1618)-N(6))-methyltransferase activity"/>
    <property type="evidence" value="ECO:0007669"/>
    <property type="project" value="UniProtKB-EC"/>
</dbReference>
<evidence type="ECO:0000313" key="7">
    <source>
        <dbReference type="EMBL" id="SHN06663.1"/>
    </source>
</evidence>
<dbReference type="InterPro" id="IPR016909">
    <property type="entry name" value="rRNA_lsu_MeTfrase_F"/>
</dbReference>
<comment type="similarity">
    <text evidence="6">Belongs to the methyltransferase superfamily. METTL16/RlmF family.</text>
</comment>
<keyword evidence="1 6" id="KW-0963">Cytoplasm</keyword>
<keyword evidence="5 6" id="KW-0949">S-adenosyl-L-methionine</keyword>
<dbReference type="GO" id="GO:0005737">
    <property type="term" value="C:cytoplasm"/>
    <property type="evidence" value="ECO:0007669"/>
    <property type="project" value="UniProtKB-SubCell"/>
</dbReference>
<keyword evidence="8" id="KW-1185">Reference proteome</keyword>
<dbReference type="PIRSF" id="PIRSF029038">
    <property type="entry name" value="Mtase_YbiN_prd"/>
    <property type="match status" value="1"/>
</dbReference>
<dbReference type="EMBL" id="LT670848">
    <property type="protein sequence ID" value="SHN06663.1"/>
    <property type="molecule type" value="Genomic_DNA"/>
</dbReference>
<keyword evidence="4 6" id="KW-0808">Transferase</keyword>
<organism evidence="7 8">
    <name type="scientific">Salegentibacter salegens</name>
    <dbReference type="NCBI Taxonomy" id="143223"/>
    <lineage>
        <taxon>Bacteria</taxon>
        <taxon>Pseudomonadati</taxon>
        <taxon>Bacteroidota</taxon>
        <taxon>Flavobacteriia</taxon>
        <taxon>Flavobacteriales</taxon>
        <taxon>Flavobacteriaceae</taxon>
        <taxon>Salegentibacter</taxon>
    </lineage>
</organism>
<comment type="catalytic activity">
    <reaction evidence="6">
        <text>adenosine(1618) in 23S rRNA + S-adenosyl-L-methionine = N(6)-methyladenosine(1618) in 23S rRNA + S-adenosyl-L-homocysteine + H(+)</text>
        <dbReference type="Rhea" id="RHEA:16497"/>
        <dbReference type="Rhea" id="RHEA-COMP:10229"/>
        <dbReference type="Rhea" id="RHEA-COMP:10231"/>
        <dbReference type="ChEBI" id="CHEBI:15378"/>
        <dbReference type="ChEBI" id="CHEBI:57856"/>
        <dbReference type="ChEBI" id="CHEBI:59789"/>
        <dbReference type="ChEBI" id="CHEBI:74411"/>
        <dbReference type="ChEBI" id="CHEBI:74449"/>
        <dbReference type="EC" id="2.1.1.181"/>
    </reaction>
</comment>